<organism evidence="1 2">
    <name type="scientific">Azospirillum brasilense</name>
    <dbReference type="NCBI Taxonomy" id="192"/>
    <lineage>
        <taxon>Bacteria</taxon>
        <taxon>Pseudomonadati</taxon>
        <taxon>Pseudomonadota</taxon>
        <taxon>Alphaproteobacteria</taxon>
        <taxon>Rhodospirillales</taxon>
        <taxon>Azospirillaceae</taxon>
        <taxon>Azospirillum</taxon>
    </lineage>
</organism>
<sequence>MALTAIGLCSRALIKIGATAITAFDEGTAEAEVAGALFEPARDALLSANAWSFATRQARLARLADDPVADYGVAFQLPADFLRALGAGAGGRGRGLDYRITGRALHAASDAVVLTYVGRPVEEDFPAFFDQALIARLAAEFCIPLTESTSRAELLQRLAESEFRRARQIDALQDSQPGFEDFTLIDARG</sequence>
<gene>
    <name evidence="1" type="ORF">D3867_14215</name>
</gene>
<proteinExistence type="predicted"/>
<dbReference type="EMBL" id="CP032330">
    <property type="protein sequence ID" value="QCO03066.1"/>
    <property type="molecule type" value="Genomic_DNA"/>
</dbReference>
<dbReference type="Proteomes" id="UP000298596">
    <property type="component" value="Chromosome"/>
</dbReference>
<protein>
    <recommendedName>
        <fullName evidence="3">Tail tube protein</fullName>
    </recommendedName>
</protein>
<evidence type="ECO:0008006" key="3">
    <source>
        <dbReference type="Google" id="ProtNLM"/>
    </source>
</evidence>
<name>A0A4D8Q3L3_AZOBR</name>
<reference evidence="1 2" key="1">
    <citation type="submission" date="2018-09" db="EMBL/GenBank/DDBJ databases">
        <title>Whole genome based analysis of evolution and adaptive divergence in Indian and Brazilian strains of Azospirillum brasilense.</title>
        <authorList>
            <person name="Singh C."/>
            <person name="Tripathi A.K."/>
        </authorList>
    </citation>
    <scope>NUCLEOTIDE SEQUENCE [LARGE SCALE GENOMIC DNA]</scope>
    <source>
        <strain evidence="1 2">MTCC4036</strain>
    </source>
</reference>
<evidence type="ECO:0000313" key="1">
    <source>
        <dbReference type="EMBL" id="QCO03066.1"/>
    </source>
</evidence>
<evidence type="ECO:0000313" key="2">
    <source>
        <dbReference type="Proteomes" id="UP000298596"/>
    </source>
</evidence>
<dbReference type="AlphaFoldDB" id="A0A4D8Q3L3"/>
<accession>A0A4D8Q3L3</accession>